<protein>
    <submittedName>
        <fullName evidence="2">VRR-NUC domain-containing protein</fullName>
    </submittedName>
</protein>
<organism evidence="1 2">
    <name type="scientific">Panagrellus redivivus</name>
    <name type="common">Microworm</name>
    <dbReference type="NCBI Taxonomy" id="6233"/>
    <lineage>
        <taxon>Eukaryota</taxon>
        <taxon>Metazoa</taxon>
        <taxon>Ecdysozoa</taxon>
        <taxon>Nematoda</taxon>
        <taxon>Chromadorea</taxon>
        <taxon>Rhabditida</taxon>
        <taxon>Tylenchina</taxon>
        <taxon>Panagrolaimomorpha</taxon>
        <taxon>Panagrolaimoidea</taxon>
        <taxon>Panagrolaimidae</taxon>
        <taxon>Panagrellus</taxon>
    </lineage>
</organism>
<sequence length="173" mass="20239">MSLEAKIKRWIAGNKIRFDAPRRPREFNMQTRAEFIAQIEHYLGPIDWESTYIPPPPPPQLAQYLTQFRVQTPKHRPYLYPHHGRAFTGRAAKHVLDKIAGPDTDYLSAFLFQHRIVRKIGFGRVDRIIPDDTLYRIHTKTLNVKEREIQNGGLSNEVAYFQRRASELENSQS</sequence>
<proteinExistence type="predicted"/>
<dbReference type="AlphaFoldDB" id="A0A7E4V857"/>
<reference evidence="1" key="1">
    <citation type="journal article" date="2013" name="Genetics">
        <title>The draft genome and transcriptome of Panagrellus redivivus are shaped by the harsh demands of a free-living lifestyle.</title>
        <authorList>
            <person name="Srinivasan J."/>
            <person name="Dillman A.R."/>
            <person name="Macchietto M.G."/>
            <person name="Heikkinen L."/>
            <person name="Lakso M."/>
            <person name="Fracchia K.M."/>
            <person name="Antoshechkin I."/>
            <person name="Mortazavi A."/>
            <person name="Wong G."/>
            <person name="Sternberg P.W."/>
        </authorList>
    </citation>
    <scope>NUCLEOTIDE SEQUENCE [LARGE SCALE GENOMIC DNA]</scope>
    <source>
        <strain evidence="1">MT8872</strain>
    </source>
</reference>
<dbReference type="WBParaSite" id="Pan_g17738.t1">
    <property type="protein sequence ID" value="Pan_g17738.t1"/>
    <property type="gene ID" value="Pan_g17738"/>
</dbReference>
<accession>A0A7E4V857</accession>
<keyword evidence="1" id="KW-1185">Reference proteome</keyword>
<evidence type="ECO:0000313" key="1">
    <source>
        <dbReference type="Proteomes" id="UP000492821"/>
    </source>
</evidence>
<reference evidence="2" key="2">
    <citation type="submission" date="2020-10" db="UniProtKB">
        <authorList>
            <consortium name="WormBaseParasite"/>
        </authorList>
    </citation>
    <scope>IDENTIFICATION</scope>
</reference>
<evidence type="ECO:0000313" key="2">
    <source>
        <dbReference type="WBParaSite" id="Pan_g17738.t1"/>
    </source>
</evidence>
<dbReference type="Proteomes" id="UP000492821">
    <property type="component" value="Unassembled WGS sequence"/>
</dbReference>
<name>A0A7E4V857_PANRE</name>